<reference evidence="1 2" key="1">
    <citation type="journal article" date="2023" name="Life. Sci Alliance">
        <title>Evolutionary insights into 3D genome organization and epigenetic landscape of Vigna mungo.</title>
        <authorList>
            <person name="Junaid A."/>
            <person name="Singh B."/>
            <person name="Bhatia S."/>
        </authorList>
    </citation>
    <scope>NUCLEOTIDE SEQUENCE [LARGE SCALE GENOMIC DNA]</scope>
    <source>
        <strain evidence="1">Urdbean</strain>
    </source>
</reference>
<evidence type="ECO:0000313" key="1">
    <source>
        <dbReference type="EMBL" id="WVY94363.1"/>
    </source>
</evidence>
<evidence type="ECO:0000313" key="2">
    <source>
        <dbReference type="Proteomes" id="UP001374535"/>
    </source>
</evidence>
<keyword evidence="2" id="KW-1185">Reference proteome</keyword>
<gene>
    <name evidence="1" type="ORF">V8G54_033451</name>
</gene>
<organism evidence="1 2">
    <name type="scientific">Vigna mungo</name>
    <name type="common">Black gram</name>
    <name type="synonym">Phaseolus mungo</name>
    <dbReference type="NCBI Taxonomy" id="3915"/>
    <lineage>
        <taxon>Eukaryota</taxon>
        <taxon>Viridiplantae</taxon>
        <taxon>Streptophyta</taxon>
        <taxon>Embryophyta</taxon>
        <taxon>Tracheophyta</taxon>
        <taxon>Spermatophyta</taxon>
        <taxon>Magnoliopsida</taxon>
        <taxon>eudicotyledons</taxon>
        <taxon>Gunneridae</taxon>
        <taxon>Pentapetalae</taxon>
        <taxon>rosids</taxon>
        <taxon>fabids</taxon>
        <taxon>Fabales</taxon>
        <taxon>Fabaceae</taxon>
        <taxon>Papilionoideae</taxon>
        <taxon>50 kb inversion clade</taxon>
        <taxon>NPAAA clade</taxon>
        <taxon>indigoferoid/millettioid clade</taxon>
        <taxon>Phaseoleae</taxon>
        <taxon>Vigna</taxon>
    </lineage>
</organism>
<sequence>MASLSSSRRKGKVAHIQRNVNPTSRISDEDIRGKLLSLRKIKIVVSHRYLKLHLREVWIGIVVFQPIKKKGFLFQKWVSHQGLIGFTMIKMMIISKSIPSLNLGVQTKQV</sequence>
<dbReference type="AlphaFoldDB" id="A0AAQ3RIZ8"/>
<name>A0AAQ3RIZ8_VIGMU</name>
<proteinExistence type="predicted"/>
<accession>A0AAQ3RIZ8</accession>
<dbReference type="Proteomes" id="UP001374535">
    <property type="component" value="Chromosome 10"/>
</dbReference>
<dbReference type="EMBL" id="CP144691">
    <property type="protein sequence ID" value="WVY94363.1"/>
    <property type="molecule type" value="Genomic_DNA"/>
</dbReference>
<protein>
    <submittedName>
        <fullName evidence="1">Uncharacterized protein</fullName>
    </submittedName>
</protein>